<evidence type="ECO:0000256" key="1">
    <source>
        <dbReference type="SAM" id="SignalP"/>
    </source>
</evidence>
<gene>
    <name evidence="2" type="ORF">ES674_12245</name>
</gene>
<dbReference type="InterPro" id="IPR036249">
    <property type="entry name" value="Thioredoxin-like_sf"/>
</dbReference>
<evidence type="ECO:0008006" key="4">
    <source>
        <dbReference type="Google" id="ProtNLM"/>
    </source>
</evidence>
<dbReference type="Proteomes" id="UP000323720">
    <property type="component" value="Unassembled WGS sequence"/>
</dbReference>
<dbReference type="EMBL" id="VSKK01000003">
    <property type="protein sequence ID" value="TYB76353.1"/>
    <property type="molecule type" value="Genomic_DNA"/>
</dbReference>
<reference evidence="2 3" key="1">
    <citation type="submission" date="2019-08" db="EMBL/GenBank/DDBJ databases">
        <title>Genomes of Antarctic Bizionia species.</title>
        <authorList>
            <person name="Bowman J.P."/>
        </authorList>
    </citation>
    <scope>NUCLEOTIDE SEQUENCE [LARGE SCALE GENOMIC DNA]</scope>
    <source>
        <strain evidence="2 3">ADA-4</strain>
    </source>
</reference>
<dbReference type="Gene3D" id="3.40.30.10">
    <property type="entry name" value="Glutaredoxin"/>
    <property type="match status" value="1"/>
</dbReference>
<evidence type="ECO:0000313" key="3">
    <source>
        <dbReference type="Proteomes" id="UP000323720"/>
    </source>
</evidence>
<dbReference type="RefSeq" id="WP_148404378.1">
    <property type="nucleotide sequence ID" value="NZ_VSKK01000003.1"/>
</dbReference>
<comment type="caution">
    <text evidence="2">The sequence shown here is derived from an EMBL/GenBank/DDBJ whole genome shotgun (WGS) entry which is preliminary data.</text>
</comment>
<dbReference type="OrthoDB" id="6398367at2"/>
<evidence type="ECO:0000313" key="2">
    <source>
        <dbReference type="EMBL" id="TYB76353.1"/>
    </source>
</evidence>
<keyword evidence="3" id="KW-1185">Reference proteome</keyword>
<dbReference type="PROSITE" id="PS51257">
    <property type="entry name" value="PROKAR_LIPOPROTEIN"/>
    <property type="match status" value="1"/>
</dbReference>
<sequence>MNFKFIFSALLCFSALFSCKTADAQSIKEVTDNQVAECTSCDLIGEISRAQLVDNPIFNEWFSESYENYELHSDAMKTLNDVSTENLSFKIILGTWCSDSHRDVPRFVKILDFLNIDDKSIEYYALDAEKMSPEKIEETYSVIQVPTFIVYKKDVELNRIVEMSIRTLEEDLAIILTTNDYKNVYAD</sequence>
<organism evidence="2 3">
    <name type="scientific">Bizionia myxarmorum</name>
    <dbReference type="NCBI Taxonomy" id="291186"/>
    <lineage>
        <taxon>Bacteria</taxon>
        <taxon>Pseudomonadati</taxon>
        <taxon>Bacteroidota</taxon>
        <taxon>Flavobacteriia</taxon>
        <taxon>Flavobacteriales</taxon>
        <taxon>Flavobacteriaceae</taxon>
        <taxon>Bizionia</taxon>
    </lineage>
</organism>
<feature type="chain" id="PRO_5022944346" description="Thioredoxin family protein" evidence="1">
    <location>
        <begin position="25"/>
        <end position="187"/>
    </location>
</feature>
<proteinExistence type="predicted"/>
<dbReference type="AlphaFoldDB" id="A0A5D0R4F8"/>
<name>A0A5D0R4F8_9FLAO</name>
<accession>A0A5D0R4F8</accession>
<protein>
    <recommendedName>
        <fullName evidence="4">Thioredoxin family protein</fullName>
    </recommendedName>
</protein>
<feature type="signal peptide" evidence="1">
    <location>
        <begin position="1"/>
        <end position="24"/>
    </location>
</feature>
<dbReference type="SUPFAM" id="SSF52833">
    <property type="entry name" value="Thioredoxin-like"/>
    <property type="match status" value="1"/>
</dbReference>
<keyword evidence="1" id="KW-0732">Signal</keyword>